<reference evidence="3 5" key="2">
    <citation type="journal article" date="2014" name="BMC Genomics">
        <title>An improved genome release (version Mt4.0) for the model legume Medicago truncatula.</title>
        <authorList>
            <person name="Tang H."/>
            <person name="Krishnakumar V."/>
            <person name="Bidwell S."/>
            <person name="Rosen B."/>
            <person name="Chan A."/>
            <person name="Zhou S."/>
            <person name="Gentzbittel L."/>
            <person name="Childs K.L."/>
            <person name="Yandell M."/>
            <person name="Gundlach H."/>
            <person name="Mayer K.F."/>
            <person name="Schwartz D.C."/>
            <person name="Town C.D."/>
        </authorList>
    </citation>
    <scope>GENOME REANNOTATION</scope>
    <source>
        <strain evidence="4 5">cv. Jemalong A17</strain>
    </source>
</reference>
<feature type="domain" description="NYN" evidence="2">
    <location>
        <begin position="10"/>
        <end position="145"/>
    </location>
</feature>
<dbReference type="EMBL" id="CM001219">
    <property type="protein sequence ID" value="AES70247.2"/>
    <property type="molecule type" value="Genomic_DNA"/>
</dbReference>
<proteinExistence type="predicted"/>
<evidence type="ECO:0000313" key="3">
    <source>
        <dbReference type="EMBL" id="AES70247.2"/>
    </source>
</evidence>
<organism evidence="3 5">
    <name type="scientific">Medicago truncatula</name>
    <name type="common">Barrel medic</name>
    <name type="synonym">Medicago tribuloides</name>
    <dbReference type="NCBI Taxonomy" id="3880"/>
    <lineage>
        <taxon>Eukaryota</taxon>
        <taxon>Viridiplantae</taxon>
        <taxon>Streptophyta</taxon>
        <taxon>Embryophyta</taxon>
        <taxon>Tracheophyta</taxon>
        <taxon>Spermatophyta</taxon>
        <taxon>Magnoliopsida</taxon>
        <taxon>eudicotyledons</taxon>
        <taxon>Gunneridae</taxon>
        <taxon>Pentapetalae</taxon>
        <taxon>rosids</taxon>
        <taxon>fabids</taxon>
        <taxon>Fabales</taxon>
        <taxon>Fabaceae</taxon>
        <taxon>Papilionoideae</taxon>
        <taxon>50 kb inversion clade</taxon>
        <taxon>NPAAA clade</taxon>
        <taxon>Hologalegina</taxon>
        <taxon>IRL clade</taxon>
        <taxon>Trifolieae</taxon>
        <taxon>Medicago</taxon>
    </lineage>
</organism>
<sequence length="505" mass="55991">MENANANANISVWWDIETCQFPTNNFDDIYYIAKNIHLALSNVNLHGRLTISAYGNSDLIPSKVRRALYIMGTSLRLLPTKGGVYNGIMPDLLIWALQNPPPANILLISSDDSFSSFLHEFSMQGFNIILSAPSPVDASLAAAANIFWHWPTYISWKLLNAIQQMTMENANTNISVWWDVGNCQIPTNFDSIDCIVNNIRLALLKANLRGKLSISAYGNTNLIASGLQHALSTAGIPLCHVPSGDVYKVIMFDMLKWVLKNHAPASIMLLSSDVRFSKLLYDLSVRRYNILLSAPSKVCASLASTANVIWLWSTLISGGSPLKTAEQEAEYSSVDLVRSFMAALLGRIMDSVEGPKNAYDIVLDSFQKVLNLNQNLPPLLPNANKLFSSLVIPFQQQNKRLKRVEQNQGKIPREIATQLEVAQGNQQNSTLVVIADVVSVSVKLHQGGGNPPGHSDEGSSSRSLPRCGRRDSLPPRRSRRDSPPHCCGRRRRDEYSPECCRPRYC</sequence>
<dbReference type="GO" id="GO:0005777">
    <property type="term" value="C:peroxisome"/>
    <property type="evidence" value="ECO:0007669"/>
    <property type="project" value="InterPro"/>
</dbReference>
<evidence type="ECO:0000259" key="2">
    <source>
        <dbReference type="Pfam" id="PF01936"/>
    </source>
</evidence>
<dbReference type="GO" id="GO:0010468">
    <property type="term" value="P:regulation of gene expression"/>
    <property type="evidence" value="ECO:0007669"/>
    <property type="project" value="InterPro"/>
</dbReference>
<dbReference type="PANTHER" id="PTHR14379">
    <property type="entry name" value="LIMKAIN B LKAP"/>
    <property type="match status" value="1"/>
</dbReference>
<feature type="domain" description="NYN" evidence="2">
    <location>
        <begin position="174"/>
        <end position="304"/>
    </location>
</feature>
<gene>
    <name evidence="3" type="ordered locus">MTR_3g050240</name>
</gene>
<dbReference type="Pfam" id="PF01936">
    <property type="entry name" value="NYN"/>
    <property type="match status" value="2"/>
</dbReference>
<dbReference type="PANTHER" id="PTHR14379:SF90">
    <property type="entry name" value="EMB|CAB71880.1-RELATED"/>
    <property type="match status" value="1"/>
</dbReference>
<dbReference type="STRING" id="3880.G7J1W3"/>
<evidence type="ECO:0000313" key="5">
    <source>
        <dbReference type="Proteomes" id="UP000002051"/>
    </source>
</evidence>
<dbReference type="GO" id="GO:0004540">
    <property type="term" value="F:RNA nuclease activity"/>
    <property type="evidence" value="ECO:0007669"/>
    <property type="project" value="InterPro"/>
</dbReference>
<keyword evidence="5" id="KW-1185">Reference proteome</keyword>
<dbReference type="HOGENOM" id="CLU_540119_0_0_1"/>
<dbReference type="EnsemblPlants" id="AES70247">
    <property type="protein sequence ID" value="AES70247"/>
    <property type="gene ID" value="MTR_3g050240"/>
</dbReference>
<dbReference type="PaxDb" id="3880-AES70247"/>
<evidence type="ECO:0000256" key="1">
    <source>
        <dbReference type="SAM" id="MobiDB-lite"/>
    </source>
</evidence>
<feature type="region of interest" description="Disordered" evidence="1">
    <location>
        <begin position="444"/>
        <end position="497"/>
    </location>
</feature>
<dbReference type="InterPro" id="IPR024768">
    <property type="entry name" value="Marf1"/>
</dbReference>
<dbReference type="Proteomes" id="UP000002051">
    <property type="component" value="Chromosome 3"/>
</dbReference>
<accession>G7J1W3</accession>
<dbReference type="InterPro" id="IPR021139">
    <property type="entry name" value="NYN"/>
</dbReference>
<dbReference type="AlphaFoldDB" id="G7J1W3"/>
<reference evidence="4" key="3">
    <citation type="submission" date="2015-04" db="UniProtKB">
        <authorList>
            <consortium name="EnsemblPlants"/>
        </authorList>
    </citation>
    <scope>IDENTIFICATION</scope>
    <source>
        <strain evidence="4">cv. Jemalong A17</strain>
    </source>
</reference>
<dbReference type="eggNOG" id="ENOG502QWNR">
    <property type="taxonomic scope" value="Eukaryota"/>
</dbReference>
<accession>A0A0C3VFV3</accession>
<evidence type="ECO:0000313" key="4">
    <source>
        <dbReference type="EnsemblPlants" id="AES70247"/>
    </source>
</evidence>
<protein>
    <submittedName>
        <fullName evidence="3">NYN domain protein</fullName>
    </submittedName>
</protein>
<dbReference type="CDD" id="cd10910">
    <property type="entry name" value="PIN_limkain_b1_N_like"/>
    <property type="match status" value="2"/>
</dbReference>
<reference evidence="3 5" key="1">
    <citation type="journal article" date="2011" name="Nature">
        <title>The Medicago genome provides insight into the evolution of rhizobial symbioses.</title>
        <authorList>
            <person name="Young N.D."/>
            <person name="Debelle F."/>
            <person name="Oldroyd G.E."/>
            <person name="Geurts R."/>
            <person name="Cannon S.B."/>
            <person name="Udvardi M.K."/>
            <person name="Benedito V.A."/>
            <person name="Mayer K.F."/>
            <person name="Gouzy J."/>
            <person name="Schoof H."/>
            <person name="Van de Peer Y."/>
            <person name="Proost S."/>
            <person name="Cook D.R."/>
            <person name="Meyers B.C."/>
            <person name="Spannagl M."/>
            <person name="Cheung F."/>
            <person name="De Mita S."/>
            <person name="Krishnakumar V."/>
            <person name="Gundlach H."/>
            <person name="Zhou S."/>
            <person name="Mudge J."/>
            <person name="Bharti A.K."/>
            <person name="Murray J.D."/>
            <person name="Naoumkina M.A."/>
            <person name="Rosen B."/>
            <person name="Silverstein K.A."/>
            <person name="Tang H."/>
            <person name="Rombauts S."/>
            <person name="Zhao P.X."/>
            <person name="Zhou P."/>
            <person name="Barbe V."/>
            <person name="Bardou P."/>
            <person name="Bechner M."/>
            <person name="Bellec A."/>
            <person name="Berger A."/>
            <person name="Berges H."/>
            <person name="Bidwell S."/>
            <person name="Bisseling T."/>
            <person name="Choisne N."/>
            <person name="Couloux A."/>
            <person name="Denny R."/>
            <person name="Deshpande S."/>
            <person name="Dai X."/>
            <person name="Doyle J.J."/>
            <person name="Dudez A.M."/>
            <person name="Farmer A.D."/>
            <person name="Fouteau S."/>
            <person name="Franken C."/>
            <person name="Gibelin C."/>
            <person name="Gish J."/>
            <person name="Goldstein S."/>
            <person name="Gonzalez A.J."/>
            <person name="Green P.J."/>
            <person name="Hallab A."/>
            <person name="Hartog M."/>
            <person name="Hua A."/>
            <person name="Humphray S.J."/>
            <person name="Jeong D.H."/>
            <person name="Jing Y."/>
            <person name="Jocker A."/>
            <person name="Kenton S.M."/>
            <person name="Kim D.J."/>
            <person name="Klee K."/>
            <person name="Lai H."/>
            <person name="Lang C."/>
            <person name="Lin S."/>
            <person name="Macmil S.L."/>
            <person name="Magdelenat G."/>
            <person name="Matthews L."/>
            <person name="McCorrison J."/>
            <person name="Monaghan E.L."/>
            <person name="Mun J.H."/>
            <person name="Najar F.Z."/>
            <person name="Nicholson C."/>
            <person name="Noirot C."/>
            <person name="O'Bleness M."/>
            <person name="Paule C.R."/>
            <person name="Poulain J."/>
            <person name="Prion F."/>
            <person name="Qin B."/>
            <person name="Qu C."/>
            <person name="Retzel E.F."/>
            <person name="Riddle C."/>
            <person name="Sallet E."/>
            <person name="Samain S."/>
            <person name="Samson N."/>
            <person name="Sanders I."/>
            <person name="Saurat O."/>
            <person name="Scarpelli C."/>
            <person name="Schiex T."/>
            <person name="Segurens B."/>
            <person name="Severin A.J."/>
            <person name="Sherrier D.J."/>
            <person name="Shi R."/>
            <person name="Sims S."/>
            <person name="Singer S.R."/>
            <person name="Sinharoy S."/>
            <person name="Sterck L."/>
            <person name="Viollet A."/>
            <person name="Wang B.B."/>
            <person name="Wang K."/>
            <person name="Wang M."/>
            <person name="Wang X."/>
            <person name="Warfsmann J."/>
            <person name="Weissenbach J."/>
            <person name="White D.D."/>
            <person name="White J.D."/>
            <person name="Wiley G.B."/>
            <person name="Wincker P."/>
            <person name="Xing Y."/>
            <person name="Yang L."/>
            <person name="Yao Z."/>
            <person name="Ying F."/>
            <person name="Zhai J."/>
            <person name="Zhou L."/>
            <person name="Zuber A."/>
            <person name="Denarie J."/>
            <person name="Dixon R.A."/>
            <person name="May G.D."/>
            <person name="Schwartz D.C."/>
            <person name="Rogers J."/>
            <person name="Quetier F."/>
            <person name="Town C.D."/>
            <person name="Roe B.A."/>
        </authorList>
    </citation>
    <scope>NUCLEOTIDE SEQUENCE [LARGE SCALE GENOMIC DNA]</scope>
    <source>
        <strain evidence="3">A17</strain>
        <strain evidence="4 5">cv. Jemalong A17</strain>
    </source>
</reference>
<name>G7J1W3_MEDTR</name>